<comment type="caution">
    <text evidence="8">The sequence shown here is derived from an EMBL/GenBank/DDBJ whole genome shotgun (WGS) entry which is preliminary data.</text>
</comment>
<feature type="transmembrane region" description="Helical" evidence="6">
    <location>
        <begin position="128"/>
        <end position="147"/>
    </location>
</feature>
<organism evidence="8 9">
    <name type="scientific">Sedimentitalea arenosa</name>
    <dbReference type="NCBI Taxonomy" id="2798803"/>
    <lineage>
        <taxon>Bacteria</taxon>
        <taxon>Pseudomonadati</taxon>
        <taxon>Pseudomonadota</taxon>
        <taxon>Alphaproteobacteria</taxon>
        <taxon>Rhodobacterales</taxon>
        <taxon>Paracoccaceae</taxon>
        <taxon>Sedimentitalea</taxon>
    </lineage>
</organism>
<feature type="transmembrane region" description="Helical" evidence="6">
    <location>
        <begin position="274"/>
        <end position="290"/>
    </location>
</feature>
<feature type="transmembrane region" description="Helical" evidence="6">
    <location>
        <begin position="247"/>
        <end position="268"/>
    </location>
</feature>
<feature type="domain" description="EamA" evidence="7">
    <location>
        <begin position="10"/>
        <end position="142"/>
    </location>
</feature>
<dbReference type="Pfam" id="PF00892">
    <property type="entry name" value="EamA"/>
    <property type="match status" value="2"/>
</dbReference>
<dbReference type="InterPro" id="IPR050638">
    <property type="entry name" value="AA-Vitamin_Transporters"/>
</dbReference>
<dbReference type="EMBL" id="JAELVR010000001">
    <property type="protein sequence ID" value="MBJ6370196.1"/>
    <property type="molecule type" value="Genomic_DNA"/>
</dbReference>
<comment type="subcellular location">
    <subcellularLocation>
        <location evidence="1">Membrane</location>
        <topology evidence="1">Multi-pass membrane protein</topology>
    </subcellularLocation>
</comment>
<keyword evidence="5 6" id="KW-0472">Membrane</keyword>
<reference evidence="8" key="1">
    <citation type="submission" date="2020-12" db="EMBL/GenBank/DDBJ databases">
        <title>Sedimentitalea sp. nov., isolated from sand in Incheon.</title>
        <authorList>
            <person name="Kim W."/>
        </authorList>
    </citation>
    <scope>NUCLEOTIDE SEQUENCE</scope>
    <source>
        <strain evidence="8">CAU 1593</strain>
    </source>
</reference>
<evidence type="ECO:0000313" key="8">
    <source>
        <dbReference type="EMBL" id="MBJ6370196.1"/>
    </source>
</evidence>
<dbReference type="Proteomes" id="UP000619079">
    <property type="component" value="Unassembled WGS sequence"/>
</dbReference>
<dbReference type="SUPFAM" id="SSF103481">
    <property type="entry name" value="Multidrug resistance efflux transporter EmrE"/>
    <property type="match status" value="2"/>
</dbReference>
<evidence type="ECO:0000256" key="4">
    <source>
        <dbReference type="ARBA" id="ARBA00022989"/>
    </source>
</evidence>
<sequence length="309" mass="32825">MTRRETAFYTLLLLLLGAGWGLTFPLSKIAVSTGHRHFGLIFWDVMIGAVFLGLVLFLRGGRLPMSPRHLRLYAIIALLGTLVPNSASYQAITHLPAGVVAIVVSLVPMLAFPIALGLGLDRFSPRRLLGLSAGLSGVLLLVLPDASLPDPAMLVWVPLALIAPLCYAFEGNFVARWGTAGLDAVQVLLGASLMAAAASLPLAIGTGQFISPFRVYGPPEWALIASAIIHAITYAGYVWLVGRAGSVFAAQVSYLVTGFGILTSLIVLREAYSPYIWAALGLVLAGVFLVQPRRQESLAPDAPISETAR</sequence>
<dbReference type="RefSeq" id="WP_199022964.1">
    <property type="nucleotide sequence ID" value="NZ_JAELVR010000001.1"/>
</dbReference>
<evidence type="ECO:0000256" key="3">
    <source>
        <dbReference type="ARBA" id="ARBA00022692"/>
    </source>
</evidence>
<evidence type="ECO:0000313" key="9">
    <source>
        <dbReference type="Proteomes" id="UP000619079"/>
    </source>
</evidence>
<keyword evidence="4 6" id="KW-1133">Transmembrane helix</keyword>
<protein>
    <submittedName>
        <fullName evidence="8">DMT family transporter</fullName>
    </submittedName>
</protein>
<dbReference type="PANTHER" id="PTHR32322">
    <property type="entry name" value="INNER MEMBRANE TRANSPORTER"/>
    <property type="match status" value="1"/>
</dbReference>
<dbReference type="GO" id="GO:0016020">
    <property type="term" value="C:membrane"/>
    <property type="evidence" value="ECO:0007669"/>
    <property type="project" value="UniProtKB-SubCell"/>
</dbReference>
<feature type="transmembrane region" description="Helical" evidence="6">
    <location>
        <begin position="221"/>
        <end position="240"/>
    </location>
</feature>
<evidence type="ECO:0000259" key="7">
    <source>
        <dbReference type="Pfam" id="PF00892"/>
    </source>
</evidence>
<feature type="transmembrane region" description="Helical" evidence="6">
    <location>
        <begin position="187"/>
        <end position="209"/>
    </location>
</feature>
<feature type="domain" description="EamA" evidence="7">
    <location>
        <begin position="156"/>
        <end position="290"/>
    </location>
</feature>
<comment type="similarity">
    <text evidence="2">Belongs to the EamA transporter family.</text>
</comment>
<keyword evidence="9" id="KW-1185">Reference proteome</keyword>
<feature type="transmembrane region" description="Helical" evidence="6">
    <location>
        <begin position="153"/>
        <end position="175"/>
    </location>
</feature>
<evidence type="ECO:0000256" key="1">
    <source>
        <dbReference type="ARBA" id="ARBA00004141"/>
    </source>
</evidence>
<dbReference type="PANTHER" id="PTHR32322:SF2">
    <property type="entry name" value="EAMA DOMAIN-CONTAINING PROTEIN"/>
    <property type="match status" value="1"/>
</dbReference>
<name>A0A8J7LZD4_9RHOB</name>
<feature type="transmembrane region" description="Helical" evidence="6">
    <location>
        <begin position="95"/>
        <end position="116"/>
    </location>
</feature>
<dbReference type="AlphaFoldDB" id="A0A8J7LZD4"/>
<proteinExistence type="inferred from homology"/>
<dbReference type="InterPro" id="IPR000620">
    <property type="entry name" value="EamA_dom"/>
</dbReference>
<keyword evidence="3 6" id="KW-0812">Transmembrane</keyword>
<feature type="transmembrane region" description="Helical" evidence="6">
    <location>
        <begin position="37"/>
        <end position="58"/>
    </location>
</feature>
<dbReference type="InterPro" id="IPR037185">
    <property type="entry name" value="EmrE-like"/>
</dbReference>
<gene>
    <name evidence="8" type="ORF">JF290_01545</name>
</gene>
<accession>A0A8J7LZD4</accession>
<evidence type="ECO:0000256" key="2">
    <source>
        <dbReference type="ARBA" id="ARBA00007362"/>
    </source>
</evidence>
<evidence type="ECO:0000256" key="5">
    <source>
        <dbReference type="ARBA" id="ARBA00023136"/>
    </source>
</evidence>
<feature type="transmembrane region" description="Helical" evidence="6">
    <location>
        <begin position="70"/>
        <end position="89"/>
    </location>
</feature>
<evidence type="ECO:0000256" key="6">
    <source>
        <dbReference type="SAM" id="Phobius"/>
    </source>
</evidence>